<proteinExistence type="predicted"/>
<accession>A0A7W7RJY4</accession>
<gene>
    <name evidence="2" type="ORF">F4561_004213</name>
</gene>
<dbReference type="Gene3D" id="1.25.40.10">
    <property type="entry name" value="Tetratricopeptide repeat domain"/>
    <property type="match status" value="2"/>
</dbReference>
<dbReference type="InterPro" id="IPR011990">
    <property type="entry name" value="TPR-like_helical_dom_sf"/>
</dbReference>
<dbReference type="RefSeq" id="WP_184581008.1">
    <property type="nucleotide sequence ID" value="NZ_JACHJT010000001.1"/>
</dbReference>
<evidence type="ECO:0000256" key="1">
    <source>
        <dbReference type="SAM" id="MobiDB-lite"/>
    </source>
</evidence>
<protein>
    <submittedName>
        <fullName evidence="2">Tetratricopeptide (TPR) repeat protein</fullName>
    </submittedName>
</protein>
<dbReference type="PANTHER" id="PTHR47691">
    <property type="entry name" value="REGULATOR-RELATED"/>
    <property type="match status" value="1"/>
</dbReference>
<dbReference type="Pfam" id="PF13424">
    <property type="entry name" value="TPR_12"/>
    <property type="match status" value="2"/>
</dbReference>
<name>A0A7W7RJY4_9ACTN</name>
<dbReference type="SUPFAM" id="SSF52540">
    <property type="entry name" value="P-loop containing nucleoside triphosphate hydrolases"/>
    <property type="match status" value="1"/>
</dbReference>
<dbReference type="EMBL" id="JACHJT010000001">
    <property type="protein sequence ID" value="MBB4933393.1"/>
    <property type="molecule type" value="Genomic_DNA"/>
</dbReference>
<dbReference type="Gene3D" id="3.40.50.300">
    <property type="entry name" value="P-loop containing nucleotide triphosphate hydrolases"/>
    <property type="match status" value="1"/>
</dbReference>
<dbReference type="PRINTS" id="PR00364">
    <property type="entry name" value="DISEASERSIST"/>
</dbReference>
<sequence length="734" mass="79565">MQSAGNGSEDEAQHYREGQEPPNPIAGITGDVPGTAVQAGAIYGGVHFHSHANDEGAVCQLPLAPAGFTDREGELGRLAQVHAEVGDTRQVRLVVLTGPGGVGKTALATRFLREAMAEFPDGQLYADLAGFAPEEAVEPDETLDAFLRALGVAPGEIPRGLAARSALFRQRTKGRRIAVLLDNALSAAQVRALLPGEGAHLVVVTSRLRLTGLVAHRPRFLDIGPLDAAAAVRLLNGLVAGHRATIGAGTFRDLARLGGNLPLALCAIAGRLVMRPDRSAERMVAELDDERRRLAVLSRHEERPVRAVFDVSYLSLPEEAARLYRLLGLHPGPDFDVRAAAALAGIDYLDAEEHLEYLVAASLLGERGDGRFAFHDLLRIHARERARDDEPAREREAALERLFDYYLRTAVAADLTLNPGRWHLNPMFEDARESPAVFEGRTSALDWLATELPTLRALVLLARDSGRNQAAWQLCEALWMLFSLRKHYGAWTATHQAGLAAAEDLDDPAAQARMLVALAGAHMNLGEVDTATELYRRAHELWVRAGHRLGQAAALENLGVADIVNQDPRSAIARFTAALRIFEEQGEARGVAIMDRRLGEAHRDAGEYDAAIGYLTRAVDYLTTTGDDYMASRALVGLAACYLQAGPLEVADTTLGQALRVSQRAGARMEVARVHQMLGELAQLRGHPRSSREHLQRALSSYTELGAPEAETVRQHLADLESDTGEEHPGEELS</sequence>
<dbReference type="SUPFAM" id="SSF48452">
    <property type="entry name" value="TPR-like"/>
    <property type="match status" value="1"/>
</dbReference>
<dbReference type="PANTHER" id="PTHR47691:SF3">
    <property type="entry name" value="HTH-TYPE TRANSCRIPTIONAL REGULATOR RV0890C-RELATED"/>
    <property type="match status" value="1"/>
</dbReference>
<dbReference type="InterPro" id="IPR027417">
    <property type="entry name" value="P-loop_NTPase"/>
</dbReference>
<reference evidence="2 3" key="1">
    <citation type="submission" date="2020-08" db="EMBL/GenBank/DDBJ databases">
        <title>Sequencing the genomes of 1000 actinobacteria strains.</title>
        <authorList>
            <person name="Klenk H.-P."/>
        </authorList>
    </citation>
    <scope>NUCLEOTIDE SEQUENCE [LARGE SCALE GENOMIC DNA]</scope>
    <source>
        <strain evidence="2 3">DSM 102030</strain>
    </source>
</reference>
<dbReference type="AlphaFoldDB" id="A0A7W7RJY4"/>
<comment type="caution">
    <text evidence="2">The sequence shown here is derived from an EMBL/GenBank/DDBJ whole genome shotgun (WGS) entry which is preliminary data.</text>
</comment>
<organism evidence="2 3">
    <name type="scientific">Lipingzhangella halophila</name>
    <dbReference type="NCBI Taxonomy" id="1783352"/>
    <lineage>
        <taxon>Bacteria</taxon>
        <taxon>Bacillati</taxon>
        <taxon>Actinomycetota</taxon>
        <taxon>Actinomycetes</taxon>
        <taxon>Streptosporangiales</taxon>
        <taxon>Nocardiopsidaceae</taxon>
        <taxon>Lipingzhangella</taxon>
    </lineage>
</organism>
<evidence type="ECO:0000313" key="2">
    <source>
        <dbReference type="EMBL" id="MBB4933393.1"/>
    </source>
</evidence>
<dbReference type="Proteomes" id="UP000523007">
    <property type="component" value="Unassembled WGS sequence"/>
</dbReference>
<keyword evidence="3" id="KW-1185">Reference proteome</keyword>
<evidence type="ECO:0000313" key="3">
    <source>
        <dbReference type="Proteomes" id="UP000523007"/>
    </source>
</evidence>
<dbReference type="InterPro" id="IPR019734">
    <property type="entry name" value="TPR_rpt"/>
</dbReference>
<dbReference type="SMART" id="SM00028">
    <property type="entry name" value="TPR"/>
    <property type="match status" value="4"/>
</dbReference>
<feature type="region of interest" description="Disordered" evidence="1">
    <location>
        <begin position="1"/>
        <end position="31"/>
    </location>
</feature>